<protein>
    <recommendedName>
        <fullName evidence="3">Indoleacetamide hydrolase</fullName>
    </recommendedName>
</protein>
<dbReference type="PANTHER" id="PTHR11895">
    <property type="entry name" value="TRANSAMIDASE"/>
    <property type="match status" value="1"/>
</dbReference>
<proteinExistence type="inferred from homology"/>
<feature type="region of interest" description="Disordered" evidence="4">
    <location>
        <begin position="134"/>
        <end position="155"/>
    </location>
</feature>
<name>A0ABM6I0A1_9HYPH</name>
<feature type="domain" description="Amidase" evidence="5">
    <location>
        <begin position="25"/>
        <end position="451"/>
    </location>
</feature>
<evidence type="ECO:0000259" key="5">
    <source>
        <dbReference type="Pfam" id="PF01425"/>
    </source>
</evidence>
<comment type="similarity">
    <text evidence="2">Belongs to the amidase family.</text>
</comment>
<dbReference type="InterPro" id="IPR036928">
    <property type="entry name" value="AS_sf"/>
</dbReference>
<evidence type="ECO:0000313" key="7">
    <source>
        <dbReference type="Proteomes" id="UP000188174"/>
    </source>
</evidence>
<dbReference type="Proteomes" id="UP000188174">
    <property type="component" value="Chromosome"/>
</dbReference>
<dbReference type="PANTHER" id="PTHR11895:SF151">
    <property type="entry name" value="GLUTAMYL-TRNA(GLN) AMIDOTRANSFERASE SUBUNIT A"/>
    <property type="match status" value="1"/>
</dbReference>
<dbReference type="InterPro" id="IPR023631">
    <property type="entry name" value="Amidase_dom"/>
</dbReference>
<dbReference type="InterPro" id="IPR020556">
    <property type="entry name" value="Amidase_CS"/>
</dbReference>
<dbReference type="EMBL" id="CP019630">
    <property type="protein sequence ID" value="AQQ03767.1"/>
    <property type="molecule type" value="Genomic_DNA"/>
</dbReference>
<comment type="function">
    <text evidence="1">Hydrolyzes indole-3-acetamide (IAM) into indole-3-acetic acid (IAA).</text>
</comment>
<evidence type="ECO:0000256" key="3">
    <source>
        <dbReference type="ARBA" id="ARBA00021874"/>
    </source>
</evidence>
<evidence type="ECO:0000313" key="6">
    <source>
        <dbReference type="EMBL" id="AQQ03767.1"/>
    </source>
</evidence>
<accession>A0ABM6I0A1</accession>
<evidence type="ECO:0000256" key="4">
    <source>
        <dbReference type="SAM" id="MobiDB-lite"/>
    </source>
</evidence>
<evidence type="ECO:0000256" key="1">
    <source>
        <dbReference type="ARBA" id="ARBA00003871"/>
    </source>
</evidence>
<keyword evidence="7" id="KW-1185">Reference proteome</keyword>
<evidence type="ECO:0000256" key="2">
    <source>
        <dbReference type="ARBA" id="ARBA00009199"/>
    </source>
</evidence>
<dbReference type="InterPro" id="IPR000120">
    <property type="entry name" value="Amidase"/>
</dbReference>
<dbReference type="Gene3D" id="3.90.1300.10">
    <property type="entry name" value="Amidase signature (AS) domain"/>
    <property type="match status" value="1"/>
</dbReference>
<reference evidence="6 7" key="1">
    <citation type="submission" date="2017-02" db="EMBL/GenBank/DDBJ databases">
        <authorList>
            <person name="Jeong S."/>
        </authorList>
    </citation>
    <scope>NUCLEOTIDE SEQUENCE [LARGE SCALE GENOMIC DNA]</scope>
    <source>
        <strain evidence="6 7">RMAR6-6</strain>
    </source>
</reference>
<gene>
    <name evidence="6" type="ORF">B0E33_09310</name>
</gene>
<organism evidence="6 7">
    <name type="scientific">Roseibium algicola</name>
    <dbReference type="NCBI Taxonomy" id="2857014"/>
    <lineage>
        <taxon>Bacteria</taxon>
        <taxon>Pseudomonadati</taxon>
        <taxon>Pseudomonadota</taxon>
        <taxon>Alphaproteobacteria</taxon>
        <taxon>Hyphomicrobiales</taxon>
        <taxon>Stappiaceae</taxon>
        <taxon>Roseibium</taxon>
    </lineage>
</organism>
<dbReference type="SUPFAM" id="SSF75304">
    <property type="entry name" value="Amidase signature (AS) enzymes"/>
    <property type="match status" value="1"/>
</dbReference>
<sequence length="469" mass="50126">MDFWRLTVVEAVEMFRGRRMSCRDYVEALIERSERFVDLNAFTQFAPENIRSAARKADEHQANGGPLGPLHGIPVAIKDCIDIAGMATTAATPGLKDHVVNRTASVVTKLENAGALVFGKTNMYELAFGITSNNDHTGPVRNPHDPSRSAGGSSSGSAAAVAAGLVPAALGTDTAGSVRIPASFCGVFGFRPTSGRYKTDGVMPLFPTRDVPGSFTRSAEDLLLLDAVLCGQSERPAIDLRSLRLGLPGKYFLSGLESGVAQAFEETVDQLVSWGVMVVEAEMPEVSSWLGEMSEPIRAWELERALEAYLSVSGAAVDVRSLVAGIAGQYVREEFDGALRGADAKDLAARYEHVISVSLPRCRKQYCAHLEQYKLDAIIFPTTPIAATALGEEGRVVVDGKEVSVWKTMRNTVPATFFGAPGVSLPMARSVRGVPAGLEIDGLPGADRKVLAIAAAIEAMQSKENGMRR</sequence>
<dbReference type="PROSITE" id="PS00571">
    <property type="entry name" value="AMIDASES"/>
    <property type="match status" value="1"/>
</dbReference>
<dbReference type="Pfam" id="PF01425">
    <property type="entry name" value="Amidase"/>
    <property type="match status" value="1"/>
</dbReference>